<evidence type="ECO:0000313" key="1">
    <source>
        <dbReference type="EMBL" id="KAJ0389787.1"/>
    </source>
</evidence>
<dbReference type="EMBL" id="JAKCXM010003117">
    <property type="protein sequence ID" value="KAJ0389787.1"/>
    <property type="molecule type" value="Genomic_DNA"/>
</dbReference>
<dbReference type="Proteomes" id="UP001209570">
    <property type="component" value="Unassembled WGS sequence"/>
</dbReference>
<name>A0AAD5LYW0_PYTIN</name>
<comment type="caution">
    <text evidence="1">The sequence shown here is derived from an EMBL/GenBank/DDBJ whole genome shotgun (WGS) entry which is preliminary data.</text>
</comment>
<reference evidence="1" key="1">
    <citation type="submission" date="2021-12" db="EMBL/GenBank/DDBJ databases">
        <title>Prjna785345.</title>
        <authorList>
            <person name="Rujirawat T."/>
            <person name="Krajaejun T."/>
        </authorList>
    </citation>
    <scope>NUCLEOTIDE SEQUENCE</scope>
    <source>
        <strain evidence="1">Pi057C3</strain>
    </source>
</reference>
<evidence type="ECO:0000313" key="2">
    <source>
        <dbReference type="Proteomes" id="UP001209570"/>
    </source>
</evidence>
<dbReference type="Gene3D" id="3.30.70.270">
    <property type="match status" value="2"/>
</dbReference>
<accession>A0AAD5LYW0</accession>
<keyword evidence="2" id="KW-1185">Reference proteome</keyword>
<gene>
    <name evidence="1" type="ORF">P43SY_011831</name>
</gene>
<dbReference type="PANTHER" id="PTHR37984">
    <property type="entry name" value="PROTEIN CBG26694"/>
    <property type="match status" value="1"/>
</dbReference>
<dbReference type="PANTHER" id="PTHR37984:SF5">
    <property type="entry name" value="PROTEIN NYNRIN-LIKE"/>
    <property type="match status" value="1"/>
</dbReference>
<organism evidence="1 2">
    <name type="scientific">Pythium insidiosum</name>
    <name type="common">Pythiosis disease agent</name>
    <dbReference type="NCBI Taxonomy" id="114742"/>
    <lineage>
        <taxon>Eukaryota</taxon>
        <taxon>Sar</taxon>
        <taxon>Stramenopiles</taxon>
        <taxon>Oomycota</taxon>
        <taxon>Peronosporomycetes</taxon>
        <taxon>Pythiales</taxon>
        <taxon>Pythiaceae</taxon>
        <taxon>Pythium</taxon>
    </lineage>
</organism>
<protein>
    <recommendedName>
        <fullName evidence="3">Reverse transcriptase</fullName>
    </recommendedName>
</protein>
<dbReference type="InterPro" id="IPR043128">
    <property type="entry name" value="Rev_trsase/Diguanyl_cyclase"/>
</dbReference>
<dbReference type="InterPro" id="IPR043502">
    <property type="entry name" value="DNA/RNA_pol_sf"/>
</dbReference>
<proteinExistence type="predicted"/>
<dbReference type="AlphaFoldDB" id="A0AAD5LYW0"/>
<dbReference type="SUPFAM" id="SSF56672">
    <property type="entry name" value="DNA/RNA polymerases"/>
    <property type="match status" value="1"/>
</dbReference>
<sequence length="175" mass="19362">MGPVLGRSSYIDDVAGGGSTWEEMVDMLDRLLFRLRYWGISVNLLKSSFGKSAIQYLSHEVSRFGIRATPKIANGLDGLGFPTSLKALQSFLGSINYYSKFIEDHAVIASVLYELTDDQIRAGRDLDRARRAFQLLKERIASPPVLKHPDRSRPYVVILHANSVSTPASPYSAGS</sequence>
<evidence type="ECO:0008006" key="3">
    <source>
        <dbReference type="Google" id="ProtNLM"/>
    </source>
</evidence>
<dbReference type="InterPro" id="IPR050951">
    <property type="entry name" value="Retrovirus_Pol_polyprotein"/>
</dbReference>